<evidence type="ECO:0000256" key="1">
    <source>
        <dbReference type="SAM" id="MobiDB-lite"/>
    </source>
</evidence>
<sequence length="227" mass="23468">MFLDFVDSSSLLLLPPRKAAEALVAQHRERLSLAKQHKQRGLATCPPPAHKRLRGPRRATTGCTTRLVPQSGGPSAAAPCGNEGTLATLERSLAARNTLHRLRHQVLELPKPNRHGVGLIYGARMSSDDGHDYRQAAAAKSSFAAAAAAIAAAAASAAALLEAKEGACGVLLALSASHLLAAAAATAAAACFCASFRSSYKANSNEEVKPHPSICGTAKVPIHSSVS</sequence>
<accession>A0A6P6RS91</accession>
<dbReference type="OrthoDB" id="348635at2759"/>
<reference evidence="3" key="1">
    <citation type="submission" date="2025-08" db="UniProtKB">
        <authorList>
            <consortium name="RefSeq"/>
        </authorList>
    </citation>
    <scope>IDENTIFICATION</scope>
</reference>
<protein>
    <submittedName>
        <fullName evidence="3">Uncharacterized protein LOC113146713</fullName>
    </submittedName>
</protein>
<dbReference type="Proteomes" id="UP000515125">
    <property type="component" value="Unplaced"/>
</dbReference>
<dbReference type="RefSeq" id="XP_026190681.1">
    <property type="nucleotide sequence ID" value="XM_026334896.1"/>
</dbReference>
<name>A0A6P6RS91_9EIME</name>
<evidence type="ECO:0000313" key="2">
    <source>
        <dbReference type="Proteomes" id="UP000515125"/>
    </source>
</evidence>
<gene>
    <name evidence="3" type="primary">LOC113146713</name>
</gene>
<dbReference type="GeneID" id="113146713"/>
<organism evidence="2 3">
    <name type="scientific">Cyclospora cayetanensis</name>
    <dbReference type="NCBI Taxonomy" id="88456"/>
    <lineage>
        <taxon>Eukaryota</taxon>
        <taxon>Sar</taxon>
        <taxon>Alveolata</taxon>
        <taxon>Apicomplexa</taxon>
        <taxon>Conoidasida</taxon>
        <taxon>Coccidia</taxon>
        <taxon>Eucoccidiorida</taxon>
        <taxon>Eimeriorina</taxon>
        <taxon>Eimeriidae</taxon>
        <taxon>Cyclospora</taxon>
    </lineage>
</organism>
<keyword evidence="2" id="KW-1185">Reference proteome</keyword>
<feature type="region of interest" description="Disordered" evidence="1">
    <location>
        <begin position="35"/>
        <end position="56"/>
    </location>
</feature>
<evidence type="ECO:0000313" key="3">
    <source>
        <dbReference type="RefSeq" id="XP_026190681.1"/>
    </source>
</evidence>
<proteinExistence type="predicted"/>
<dbReference type="AlphaFoldDB" id="A0A6P6RS91"/>